<organism evidence="1">
    <name type="scientific">Mucor ambiguus</name>
    <dbReference type="NCBI Taxonomy" id="91626"/>
    <lineage>
        <taxon>Eukaryota</taxon>
        <taxon>Fungi</taxon>
        <taxon>Fungi incertae sedis</taxon>
        <taxon>Mucoromycota</taxon>
        <taxon>Mucoromycotina</taxon>
        <taxon>Mucoromycetes</taxon>
        <taxon>Mucorales</taxon>
        <taxon>Mucorineae</taxon>
        <taxon>Mucoraceae</taxon>
        <taxon>Mucor</taxon>
    </lineage>
</organism>
<protein>
    <submittedName>
        <fullName evidence="1">Uncharacterized protein</fullName>
    </submittedName>
</protein>
<dbReference type="OrthoDB" id="2203793at2759"/>
<dbReference type="AlphaFoldDB" id="A0A0C9MFM4"/>
<reference evidence="1" key="1">
    <citation type="submission" date="2014-09" db="EMBL/GenBank/DDBJ databases">
        <title>Draft genome sequence of an oleaginous Mucoromycotina fungus Mucor ambiguus NBRC6742.</title>
        <authorList>
            <person name="Takeda I."/>
            <person name="Yamane N."/>
            <person name="Morita T."/>
            <person name="Tamano K."/>
            <person name="Machida M."/>
            <person name="Baker S."/>
            <person name="Koike H."/>
        </authorList>
    </citation>
    <scope>NUCLEOTIDE SEQUENCE</scope>
    <source>
        <strain evidence="1">NBRC 6742</strain>
    </source>
</reference>
<sequence length="99" mass="10877">MNHLESCVSVDESAFDIDIRPSGGWSFKGTPAIVTTLNTRAVSPTVLGALSAKYVVSMKLRNPQERSFKKLQIDSGNYKRKAPSNQRSLPLKELSLAII</sequence>
<accession>A0A0C9MFM4</accession>
<dbReference type="STRING" id="91626.A0A0C9MFM4"/>
<dbReference type="EMBL" id="DF836400">
    <property type="protein sequence ID" value="GAN06079.1"/>
    <property type="molecule type" value="Genomic_DNA"/>
</dbReference>
<gene>
    <name evidence="1" type="ORF">MAM1_0111d05556</name>
</gene>
<evidence type="ECO:0000313" key="2">
    <source>
        <dbReference type="Proteomes" id="UP000053815"/>
    </source>
</evidence>
<name>A0A0C9MFM4_9FUNG</name>
<dbReference type="Proteomes" id="UP000053815">
    <property type="component" value="Unassembled WGS sequence"/>
</dbReference>
<evidence type="ECO:0000313" key="1">
    <source>
        <dbReference type="EMBL" id="GAN06079.1"/>
    </source>
</evidence>
<proteinExistence type="predicted"/>
<keyword evidence="2" id="KW-1185">Reference proteome</keyword>